<dbReference type="VEuPathDB" id="FungiDB:JI435_421450"/>
<protein>
    <submittedName>
        <fullName evidence="1">Uncharacterized protein</fullName>
    </submittedName>
</protein>
<reference evidence="2" key="1">
    <citation type="journal article" date="2021" name="BMC Genomics">
        <title>Chromosome-level genome assembly and manually-curated proteome of model necrotroph Parastagonospora nodorum Sn15 reveals a genome-wide trove of candidate effector homologs, and redundancy of virulence-related functions within an accessory chromosome.</title>
        <authorList>
            <person name="Bertazzoni S."/>
            <person name="Jones D.A.B."/>
            <person name="Phan H.T."/>
            <person name="Tan K.-C."/>
            <person name="Hane J.K."/>
        </authorList>
    </citation>
    <scope>NUCLEOTIDE SEQUENCE [LARGE SCALE GENOMIC DNA]</scope>
    <source>
        <strain evidence="2">SN15 / ATCC MYA-4574 / FGSC 10173)</strain>
    </source>
</reference>
<dbReference type="AlphaFoldDB" id="A0A7U2FG07"/>
<name>A0A7U2FG07_PHANO</name>
<dbReference type="EMBL" id="CP069039">
    <property type="protein sequence ID" value="QRD04576.1"/>
    <property type="molecule type" value="Genomic_DNA"/>
</dbReference>
<keyword evidence="2" id="KW-1185">Reference proteome</keyword>
<evidence type="ECO:0000313" key="2">
    <source>
        <dbReference type="Proteomes" id="UP000663193"/>
    </source>
</evidence>
<organism evidence="1 2">
    <name type="scientific">Phaeosphaeria nodorum (strain SN15 / ATCC MYA-4574 / FGSC 10173)</name>
    <name type="common">Glume blotch fungus</name>
    <name type="synonym">Parastagonospora nodorum</name>
    <dbReference type="NCBI Taxonomy" id="321614"/>
    <lineage>
        <taxon>Eukaryota</taxon>
        <taxon>Fungi</taxon>
        <taxon>Dikarya</taxon>
        <taxon>Ascomycota</taxon>
        <taxon>Pezizomycotina</taxon>
        <taxon>Dothideomycetes</taxon>
        <taxon>Pleosporomycetidae</taxon>
        <taxon>Pleosporales</taxon>
        <taxon>Pleosporineae</taxon>
        <taxon>Phaeosphaeriaceae</taxon>
        <taxon>Parastagonospora</taxon>
    </lineage>
</organism>
<evidence type="ECO:0000313" key="1">
    <source>
        <dbReference type="EMBL" id="QRD04576.1"/>
    </source>
</evidence>
<gene>
    <name evidence="1" type="ORF">JI435_421450</name>
</gene>
<accession>A0A7U2FG07</accession>
<dbReference type="Proteomes" id="UP000663193">
    <property type="component" value="Chromosome 17"/>
</dbReference>
<sequence>MAFLSFYFLPREERWVVVCRYRRSLGGCFHCVLGISYAGWHALWCSRGTAYGLRRVLFLLWWR</sequence>
<proteinExistence type="predicted"/>